<dbReference type="RefSeq" id="WP_290293296.1">
    <property type="nucleotide sequence ID" value="NZ_CP047211.1"/>
</dbReference>
<accession>A0ABV7ZM79</accession>
<organism evidence="2 3">
    <name type="scientific">Corynebacterium hansenii</name>
    <dbReference type="NCBI Taxonomy" id="394964"/>
    <lineage>
        <taxon>Bacteria</taxon>
        <taxon>Bacillati</taxon>
        <taxon>Actinomycetota</taxon>
        <taxon>Actinomycetes</taxon>
        <taxon>Mycobacteriales</taxon>
        <taxon>Corynebacteriaceae</taxon>
        <taxon>Corynebacterium</taxon>
    </lineage>
</organism>
<keyword evidence="3" id="KW-1185">Reference proteome</keyword>
<sequence>MATRFLYIARHGDADAFGALTEIGREQSRLLGRRLAGLPISGVWHSPLPRARDTARQLDLYLEGDPELAARPELVDHVPYVPPRSRIPGPWLPFFDGYAREEAEAGHQVARSLVDRFAVAPESGEDVHEVLITHAYPIAWLLRDAFGAPPERWLGVESANAALTVIEYRLQLAPSVIMFNDMSHLPEELRWTGFPERLRP</sequence>
<dbReference type="Pfam" id="PF00300">
    <property type="entry name" value="His_Phos_1"/>
    <property type="match status" value="1"/>
</dbReference>
<dbReference type="InterPro" id="IPR013078">
    <property type="entry name" value="His_Pase_superF_clade-1"/>
</dbReference>
<gene>
    <name evidence="2" type="ORF">ACFORJ_01475</name>
</gene>
<evidence type="ECO:0000256" key="1">
    <source>
        <dbReference type="ARBA" id="ARBA00022801"/>
    </source>
</evidence>
<protein>
    <submittedName>
        <fullName evidence="2">Histidine phosphatase family protein</fullName>
        <ecNumber evidence="2">3.1.3.-</ecNumber>
    </submittedName>
</protein>
<evidence type="ECO:0000313" key="3">
    <source>
        <dbReference type="Proteomes" id="UP001595751"/>
    </source>
</evidence>
<dbReference type="PANTHER" id="PTHR20935">
    <property type="entry name" value="PHOSPHOGLYCERATE MUTASE-RELATED"/>
    <property type="match status" value="1"/>
</dbReference>
<dbReference type="Gene3D" id="3.40.50.1240">
    <property type="entry name" value="Phosphoglycerate mutase-like"/>
    <property type="match status" value="1"/>
</dbReference>
<proteinExistence type="predicted"/>
<reference evidence="3" key="1">
    <citation type="journal article" date="2019" name="Int. J. Syst. Evol. Microbiol.">
        <title>The Global Catalogue of Microorganisms (GCM) 10K type strain sequencing project: providing services to taxonomists for standard genome sequencing and annotation.</title>
        <authorList>
            <consortium name="The Broad Institute Genomics Platform"/>
            <consortium name="The Broad Institute Genome Sequencing Center for Infectious Disease"/>
            <person name="Wu L."/>
            <person name="Ma J."/>
        </authorList>
    </citation>
    <scope>NUCLEOTIDE SEQUENCE [LARGE SCALE GENOMIC DNA]</scope>
    <source>
        <strain evidence="3">CCUG 53252</strain>
    </source>
</reference>
<keyword evidence="1 2" id="KW-0378">Hydrolase</keyword>
<dbReference type="EC" id="3.1.3.-" evidence="2"/>
<dbReference type="SUPFAM" id="SSF53254">
    <property type="entry name" value="Phosphoglycerate mutase-like"/>
    <property type="match status" value="1"/>
</dbReference>
<name>A0ABV7ZM79_9CORY</name>
<dbReference type="EMBL" id="JBHRZN010000001">
    <property type="protein sequence ID" value="MFC3848839.1"/>
    <property type="molecule type" value="Genomic_DNA"/>
</dbReference>
<dbReference type="PANTHER" id="PTHR20935:SF0">
    <property type="entry name" value="SERINE_THREONINE-PROTEIN PHOSPHATASE PGAM5, MITOCHONDRIAL"/>
    <property type="match status" value="1"/>
</dbReference>
<comment type="caution">
    <text evidence="2">The sequence shown here is derived from an EMBL/GenBank/DDBJ whole genome shotgun (WGS) entry which is preliminary data.</text>
</comment>
<dbReference type="SMART" id="SM00855">
    <property type="entry name" value="PGAM"/>
    <property type="match status" value="1"/>
</dbReference>
<dbReference type="Proteomes" id="UP001595751">
    <property type="component" value="Unassembled WGS sequence"/>
</dbReference>
<dbReference type="InterPro" id="IPR029033">
    <property type="entry name" value="His_PPase_superfam"/>
</dbReference>
<dbReference type="GO" id="GO:0016787">
    <property type="term" value="F:hydrolase activity"/>
    <property type="evidence" value="ECO:0007669"/>
    <property type="project" value="UniProtKB-KW"/>
</dbReference>
<dbReference type="InterPro" id="IPR051021">
    <property type="entry name" value="Mito_Ser/Thr_phosphatase"/>
</dbReference>
<evidence type="ECO:0000313" key="2">
    <source>
        <dbReference type="EMBL" id="MFC3848839.1"/>
    </source>
</evidence>
<dbReference type="CDD" id="cd07067">
    <property type="entry name" value="HP_PGM_like"/>
    <property type="match status" value="1"/>
</dbReference>